<reference evidence="1" key="1">
    <citation type="submission" date="2021-04" db="EMBL/GenBank/DDBJ databases">
        <title>Pseudonocardia sp. nov., isolated from sandy soil of mangrove forest.</title>
        <authorList>
            <person name="Zan Z."/>
            <person name="Huang R."/>
            <person name="Liu W."/>
        </authorList>
    </citation>
    <scope>NUCLEOTIDE SEQUENCE</scope>
    <source>
        <strain evidence="1">S2-4</strain>
    </source>
</reference>
<dbReference type="EMBL" id="JAGSOV010000008">
    <property type="protein sequence ID" value="MCO1653901.1"/>
    <property type="molecule type" value="Genomic_DNA"/>
</dbReference>
<gene>
    <name evidence="1" type="ORF">KDL28_02410</name>
</gene>
<keyword evidence="2" id="KW-1185">Reference proteome</keyword>
<evidence type="ECO:0000313" key="1">
    <source>
        <dbReference type="EMBL" id="MCO1653901.1"/>
    </source>
</evidence>
<name>A0ABT0ZT39_9PSEU</name>
<protein>
    <submittedName>
        <fullName evidence="1">Uncharacterized protein</fullName>
    </submittedName>
</protein>
<sequence length="124" mass="13341">MARADPGVAAQIAREHGCRSAEDDMVTTIETVVRRVDSDASALLDAEAIMRQVPARDLGENLGRECGRELIDAAYSSILVRIQDLDPTTVYGRVAHNAVLTGLCGDDVSRFELDAQARVVCAGR</sequence>
<comment type="caution">
    <text evidence="1">The sequence shown here is derived from an EMBL/GenBank/DDBJ whole genome shotgun (WGS) entry which is preliminary data.</text>
</comment>
<proteinExistence type="predicted"/>
<evidence type="ECO:0000313" key="2">
    <source>
        <dbReference type="Proteomes" id="UP001165283"/>
    </source>
</evidence>
<dbReference type="Proteomes" id="UP001165283">
    <property type="component" value="Unassembled WGS sequence"/>
</dbReference>
<accession>A0ABT0ZT39</accession>
<organism evidence="1 2">
    <name type="scientific">Pseudonocardia humida</name>
    <dbReference type="NCBI Taxonomy" id="2800819"/>
    <lineage>
        <taxon>Bacteria</taxon>
        <taxon>Bacillati</taxon>
        <taxon>Actinomycetota</taxon>
        <taxon>Actinomycetes</taxon>
        <taxon>Pseudonocardiales</taxon>
        <taxon>Pseudonocardiaceae</taxon>
        <taxon>Pseudonocardia</taxon>
    </lineage>
</organism>
<dbReference type="RefSeq" id="WP_252435515.1">
    <property type="nucleotide sequence ID" value="NZ_JAGSOV010000008.1"/>
</dbReference>